<sequence length="147" mass="16297">MNYLIASTKSRIYAGTIDLILVSGTSIAITYPLISMLNGGNLSFGDYLNQMDKIFLFYVIEITVLLIINWKFLVSGQTIGMRLIGTRVVMSNGDRASKITVTLRLVISVFLQWMVYGIALINLGLLLFHPKKRTIHDLIAGTVVVDG</sequence>
<dbReference type="PANTHER" id="PTHR36115">
    <property type="entry name" value="PROLINE-RICH ANTIGEN HOMOLOG-RELATED"/>
    <property type="match status" value="1"/>
</dbReference>
<name>A0AAX0YST6_9GAMM</name>
<evidence type="ECO:0000256" key="6">
    <source>
        <dbReference type="SAM" id="Phobius"/>
    </source>
</evidence>
<feature type="transmembrane region" description="Helical" evidence="6">
    <location>
        <begin position="12"/>
        <end position="34"/>
    </location>
</feature>
<dbReference type="RefSeq" id="WP_045044182.1">
    <property type="nucleotide sequence ID" value="NZ_JZTB01000067.1"/>
</dbReference>
<evidence type="ECO:0000256" key="3">
    <source>
        <dbReference type="ARBA" id="ARBA00022692"/>
    </source>
</evidence>
<gene>
    <name evidence="8" type="ORF">C0W53_15615</name>
</gene>
<dbReference type="Proteomes" id="UP000240728">
    <property type="component" value="Unassembled WGS sequence"/>
</dbReference>
<evidence type="ECO:0000256" key="4">
    <source>
        <dbReference type="ARBA" id="ARBA00022989"/>
    </source>
</evidence>
<organism evidence="8 9">
    <name type="scientific">Photobacterium kishitanii</name>
    <dbReference type="NCBI Taxonomy" id="318456"/>
    <lineage>
        <taxon>Bacteria</taxon>
        <taxon>Pseudomonadati</taxon>
        <taxon>Pseudomonadota</taxon>
        <taxon>Gammaproteobacteria</taxon>
        <taxon>Vibrionales</taxon>
        <taxon>Vibrionaceae</taxon>
        <taxon>Photobacterium</taxon>
    </lineage>
</organism>
<feature type="transmembrane region" description="Helical" evidence="6">
    <location>
        <begin position="54"/>
        <end position="74"/>
    </location>
</feature>
<dbReference type="GO" id="GO:0005886">
    <property type="term" value="C:plasma membrane"/>
    <property type="evidence" value="ECO:0007669"/>
    <property type="project" value="UniProtKB-SubCell"/>
</dbReference>
<proteinExistence type="predicted"/>
<comment type="subcellular location">
    <subcellularLocation>
        <location evidence="1">Cell membrane</location>
        <topology evidence="1">Multi-pass membrane protein</topology>
    </subcellularLocation>
</comment>
<dbReference type="PANTHER" id="PTHR36115:SF6">
    <property type="entry name" value="PROLINE-RICH ANTIGEN HOMOLOG"/>
    <property type="match status" value="1"/>
</dbReference>
<keyword evidence="4 6" id="KW-1133">Transmembrane helix</keyword>
<dbReference type="Pfam" id="PF06271">
    <property type="entry name" value="RDD"/>
    <property type="match status" value="1"/>
</dbReference>
<reference evidence="8 9" key="1">
    <citation type="submission" date="2018-01" db="EMBL/GenBank/DDBJ databases">
        <title>Whole genome sequencing of Histamine producing bacteria.</title>
        <authorList>
            <person name="Butler K."/>
        </authorList>
    </citation>
    <scope>NUCLEOTIDE SEQUENCE [LARGE SCALE GENOMIC DNA]</scope>
    <source>
        <strain evidence="8 9">A1-4</strain>
    </source>
</reference>
<keyword evidence="5 6" id="KW-0472">Membrane</keyword>
<dbReference type="EMBL" id="PYOZ01000010">
    <property type="protein sequence ID" value="PSX44055.1"/>
    <property type="molecule type" value="Genomic_DNA"/>
</dbReference>
<feature type="domain" description="RDD" evidence="7">
    <location>
        <begin position="6"/>
        <end position="141"/>
    </location>
</feature>
<evidence type="ECO:0000256" key="1">
    <source>
        <dbReference type="ARBA" id="ARBA00004651"/>
    </source>
</evidence>
<dbReference type="InterPro" id="IPR051791">
    <property type="entry name" value="Pra-immunoreactive"/>
</dbReference>
<dbReference type="InterPro" id="IPR010432">
    <property type="entry name" value="RDD"/>
</dbReference>
<evidence type="ECO:0000313" key="9">
    <source>
        <dbReference type="Proteomes" id="UP000240728"/>
    </source>
</evidence>
<evidence type="ECO:0000313" key="8">
    <source>
        <dbReference type="EMBL" id="PSX44055.1"/>
    </source>
</evidence>
<dbReference type="AlphaFoldDB" id="A0AAX0YST6"/>
<evidence type="ECO:0000256" key="2">
    <source>
        <dbReference type="ARBA" id="ARBA00022475"/>
    </source>
</evidence>
<keyword evidence="3 6" id="KW-0812">Transmembrane</keyword>
<evidence type="ECO:0000256" key="5">
    <source>
        <dbReference type="ARBA" id="ARBA00023136"/>
    </source>
</evidence>
<feature type="transmembrane region" description="Helical" evidence="6">
    <location>
        <begin position="105"/>
        <end position="128"/>
    </location>
</feature>
<comment type="caution">
    <text evidence="8">The sequence shown here is derived from an EMBL/GenBank/DDBJ whole genome shotgun (WGS) entry which is preliminary data.</text>
</comment>
<protein>
    <submittedName>
        <fullName evidence="8">RDD family protein</fullName>
    </submittedName>
</protein>
<accession>A0AAX0YST6</accession>
<keyword evidence="9" id="KW-1185">Reference proteome</keyword>
<keyword evidence="2" id="KW-1003">Cell membrane</keyword>
<evidence type="ECO:0000259" key="7">
    <source>
        <dbReference type="Pfam" id="PF06271"/>
    </source>
</evidence>